<dbReference type="NCBIfam" id="TIGR03369">
    <property type="entry name" value="cellulose_bcsE"/>
    <property type="match status" value="1"/>
</dbReference>
<dbReference type="InterPro" id="IPR017745">
    <property type="entry name" value="BcsE"/>
</dbReference>
<dbReference type="Proteomes" id="UP000256780">
    <property type="component" value="Chromosome CBM2587_a"/>
</dbReference>
<evidence type="ECO:0000256" key="2">
    <source>
        <dbReference type="SAM" id="MobiDB-lite"/>
    </source>
</evidence>
<evidence type="ECO:0000313" key="3">
    <source>
        <dbReference type="EMBL" id="SOY46041.1"/>
    </source>
</evidence>
<dbReference type="GO" id="GO:0035438">
    <property type="term" value="F:cyclic-di-GMP binding"/>
    <property type="evidence" value="ECO:0007669"/>
    <property type="project" value="InterPro"/>
</dbReference>
<gene>
    <name evidence="3" type="ORF">CBM2587_A150109</name>
</gene>
<dbReference type="Pfam" id="PF10995">
    <property type="entry name" value="CBP_BcsE"/>
    <property type="match status" value="1"/>
</dbReference>
<feature type="region of interest" description="Disordered" evidence="2">
    <location>
        <begin position="551"/>
        <end position="580"/>
    </location>
</feature>
<sequence>MNDAIRPTAPPPRTRKKPRAWLQARPALAIDALPPALAALEPAAVHVVYADATPACDALFWQSSARLLRARTTVLSPRQPAAIADMLRAHGLDIERSRTLHPRANVCTLRGVPERSGIGVLTEALQAVVDQCGAQGSQFLVEGAQGYFRWDDPVALADDGELLAQWCSASGCGVLLVMAPPGGAEALQLPSLAGFHRHFAGVARLAQQHGHFVWEVGFWRHKDAILPSETVPLRFSPVDGGLVAGSSADAAIAPGEAPTLLAPDEDRIIVSRPAVLRERWIPAHWQVVDDNAAAVAAAAGAVAATVVLHYGQIADLETLAGQVHQLRHDGGKALKIVVREDHEILRQRYELLIMTLGASLVIHRNTPFARVQTMIESIQGQVFSRPILPDYRQALSAVVATAATGYVPPADFISLVRATLERSSVIRLPHVLLELPLLPEVAHVDALRACQMQDAGDLCSAGSNAVYAFFFACRMENVETACRHVFVRPMSELFGGELRCGDAESILGSLKRLEADIAQRPVQDYSGWLASQPAPSPIAAPAELAPLDAPIPLPATARGRRGRRAQPQAFAIPLKPRRQA</sequence>
<dbReference type="AlphaFoldDB" id="A0A375BI55"/>
<reference evidence="3" key="1">
    <citation type="submission" date="2018-01" db="EMBL/GenBank/DDBJ databases">
        <authorList>
            <person name="Clerissi C."/>
        </authorList>
    </citation>
    <scope>NUCLEOTIDE SEQUENCE</scope>
    <source>
        <strain evidence="3">Cupriavidus sp. LMG 19464</strain>
    </source>
</reference>
<dbReference type="EMBL" id="OFSQ01000007">
    <property type="protein sequence ID" value="SOY46041.1"/>
    <property type="molecule type" value="Genomic_DNA"/>
</dbReference>
<evidence type="ECO:0000256" key="1">
    <source>
        <dbReference type="NCBIfam" id="TIGR03369"/>
    </source>
</evidence>
<organism evidence="3">
    <name type="scientific">Cupriavidus taiwanensis</name>
    <dbReference type="NCBI Taxonomy" id="164546"/>
    <lineage>
        <taxon>Bacteria</taxon>
        <taxon>Pseudomonadati</taxon>
        <taxon>Pseudomonadota</taxon>
        <taxon>Betaproteobacteria</taxon>
        <taxon>Burkholderiales</taxon>
        <taxon>Burkholderiaceae</taxon>
        <taxon>Cupriavidus</taxon>
    </lineage>
</organism>
<dbReference type="OrthoDB" id="5840260at2"/>
<name>A0A375BI55_9BURK</name>
<dbReference type="RefSeq" id="WP_116356561.1">
    <property type="nucleotide sequence ID" value="NZ_LT976853.1"/>
</dbReference>
<protein>
    <recommendedName>
        <fullName evidence="1">Cellulose biosynthesis protein BcsE</fullName>
    </recommendedName>
</protein>
<accession>A0A375BI55</accession>
<comment type="caution">
    <text evidence="3">The sequence shown here is derived from an EMBL/GenBank/DDBJ whole genome shotgun (WGS) entry which is preliminary data.</text>
</comment>
<proteinExistence type="predicted"/>